<sequence length="340" mass="39291">MTNHRITTFSDLLYPNGTLMQKGYSTKGVMNYNRKAIKAAPWRIKEWDFYQVSNDDYCLQLTIGHVSYAGNVSAMLIDFNNKKTYTVTDMLVLPFNRLKMPESAEHGDLAVHRKNIDMQFEVYRGGRRLRCKTRDPKVQHNMEIDIELSQPDMEALVIATPFDDNPHHFYYNHKINCMPASGTVKMGERIITFEPETSFGLIDWGRGVWPFSHEWFWGNGSTWIDGKRFGFNIGFGFGNTEAATENMLFYNGTSHKLNHVYVDLPAGGYMSPKKFTSDDGRFEMDFEPVYDRYTETKMLFVDNGCHQIFGRFTGKVVLDDGTVLEVKDMMAFMEHAVNNW</sequence>
<evidence type="ECO:0000313" key="2">
    <source>
        <dbReference type="Proteomes" id="UP000460318"/>
    </source>
</evidence>
<evidence type="ECO:0000313" key="1">
    <source>
        <dbReference type="EMBL" id="MWV44427.1"/>
    </source>
</evidence>
<proteinExistence type="predicted"/>
<reference evidence="1 2" key="1">
    <citation type="submission" date="2019-12" db="EMBL/GenBank/DDBJ databases">
        <title>Paenibacillus sp. nov., an endophytic bacterium isolated from the stem of Dendrobium.</title>
        <authorList>
            <person name="Zhao R."/>
        </authorList>
    </citation>
    <scope>NUCLEOTIDE SEQUENCE [LARGE SCALE GENOMIC DNA]</scope>
    <source>
        <strain evidence="1 2">HJL G12</strain>
    </source>
</reference>
<dbReference type="InterPro" id="IPR021243">
    <property type="entry name" value="DUF2804"/>
</dbReference>
<accession>A0A7X3IIB1</accession>
<dbReference type="PANTHER" id="PTHR35868:SF3">
    <property type="entry name" value="DUF2804 DOMAIN-CONTAINING PROTEIN"/>
    <property type="match status" value="1"/>
</dbReference>
<protein>
    <submittedName>
        <fullName evidence="1">DUF2804 family protein</fullName>
    </submittedName>
</protein>
<name>A0A7X3IIB1_9BACL</name>
<dbReference type="EMBL" id="WUBI01000001">
    <property type="protein sequence ID" value="MWV44427.1"/>
    <property type="molecule type" value="Genomic_DNA"/>
</dbReference>
<keyword evidence="2" id="KW-1185">Reference proteome</keyword>
<dbReference type="Pfam" id="PF10974">
    <property type="entry name" value="DUF2804"/>
    <property type="match status" value="1"/>
</dbReference>
<dbReference type="Proteomes" id="UP000460318">
    <property type="component" value="Unassembled WGS sequence"/>
</dbReference>
<dbReference type="PANTHER" id="PTHR35868">
    <property type="entry name" value="DUF2804 DOMAIN-CONTAINING PROTEIN-RELATED"/>
    <property type="match status" value="1"/>
</dbReference>
<organism evidence="1 2">
    <name type="scientific">Paenibacillus dendrobii</name>
    <dbReference type="NCBI Taxonomy" id="2691084"/>
    <lineage>
        <taxon>Bacteria</taxon>
        <taxon>Bacillati</taxon>
        <taxon>Bacillota</taxon>
        <taxon>Bacilli</taxon>
        <taxon>Bacillales</taxon>
        <taxon>Paenibacillaceae</taxon>
        <taxon>Paenibacillus</taxon>
    </lineage>
</organism>
<comment type="caution">
    <text evidence="1">The sequence shown here is derived from an EMBL/GenBank/DDBJ whole genome shotgun (WGS) entry which is preliminary data.</text>
</comment>
<dbReference type="AlphaFoldDB" id="A0A7X3IIB1"/>
<gene>
    <name evidence="1" type="ORF">GRF59_12380</name>
</gene>
<dbReference type="RefSeq" id="WP_160497844.1">
    <property type="nucleotide sequence ID" value="NZ_WUBI01000001.1"/>
</dbReference>